<proteinExistence type="inferred from homology"/>
<accession>A0ABU3HB43</accession>
<dbReference type="SUPFAM" id="SSF53335">
    <property type="entry name" value="S-adenosyl-L-methionine-dependent methyltransferases"/>
    <property type="match status" value="2"/>
</dbReference>
<dbReference type="Proteomes" id="UP001248709">
    <property type="component" value="Unassembled WGS sequence"/>
</dbReference>
<dbReference type="Pfam" id="PF08241">
    <property type="entry name" value="Methyltransf_11"/>
    <property type="match status" value="1"/>
</dbReference>
<evidence type="ECO:0000259" key="4">
    <source>
        <dbReference type="Pfam" id="PF08241"/>
    </source>
</evidence>
<evidence type="ECO:0000313" key="5">
    <source>
        <dbReference type="EMBL" id="MDT3428001.1"/>
    </source>
</evidence>
<evidence type="ECO:0000313" key="6">
    <source>
        <dbReference type="Proteomes" id="UP001248709"/>
    </source>
</evidence>
<feature type="domain" description="Methyltransferase type 11" evidence="4">
    <location>
        <begin position="38"/>
        <end position="133"/>
    </location>
</feature>
<evidence type="ECO:0000256" key="3">
    <source>
        <dbReference type="ARBA" id="ARBA00022679"/>
    </source>
</evidence>
<dbReference type="InterPro" id="IPR029063">
    <property type="entry name" value="SAM-dependent_MTases_sf"/>
</dbReference>
<comment type="caution">
    <text evidence="5">The sequence shown here is derived from an EMBL/GenBank/DDBJ whole genome shotgun (WGS) entry which is preliminary data.</text>
</comment>
<dbReference type="CDD" id="cd02440">
    <property type="entry name" value="AdoMet_MTases"/>
    <property type="match status" value="1"/>
</dbReference>
<name>A0ABU3HB43_9BACL</name>
<sequence>MDFTGERHIPHMSDKLTEFEHLARYHAVKDIVKGQTVLDAACGEGYGSYLLSFYAAKVIGLDISEESIYHANNKYSTDNLSFYQGSIDKLPLPDASVDIVVSFETIEHVDGDTQRDFLNEAIRVLKKTGKLIISTPDKFFYSDERKYQNPFHIKEFYKQEFLDFLKGYFRYVELYYQRQEVSMVITNANRKIMNHMYTNDPQPKEDGMYLIAMCSQHPISEDNISFMSVSTHTTHNDEVINYFGFPDEIRSYKNEIEKIIAQSRFLQTDYLLQILKTIKSDRKIYLWGTGIAARNTYYALTKEGYNIEAFIDSNSAKWGGTFLNRQVVPPESINGYEQKHFIVIASSYFSEIIPNLERMGYIKGIDYTLGLVM</sequence>
<keyword evidence="5" id="KW-0830">Ubiquinone</keyword>
<organism evidence="5 6">
    <name type="scientific">Paenibacillus forsythiae</name>
    <dbReference type="NCBI Taxonomy" id="365616"/>
    <lineage>
        <taxon>Bacteria</taxon>
        <taxon>Bacillati</taxon>
        <taxon>Bacillota</taxon>
        <taxon>Bacilli</taxon>
        <taxon>Bacillales</taxon>
        <taxon>Paenibacillaceae</taxon>
        <taxon>Paenibacillus</taxon>
    </lineage>
</organism>
<dbReference type="PANTHER" id="PTHR44942">
    <property type="entry name" value="METHYLTRANSF_11 DOMAIN-CONTAINING PROTEIN"/>
    <property type="match status" value="1"/>
</dbReference>
<dbReference type="InterPro" id="IPR051052">
    <property type="entry name" value="Diverse_substrate_MTase"/>
</dbReference>
<dbReference type="Gene3D" id="3.40.50.720">
    <property type="entry name" value="NAD(P)-binding Rossmann-like Domain"/>
    <property type="match status" value="1"/>
</dbReference>
<comment type="similarity">
    <text evidence="1">Belongs to the methyltransferase superfamily.</text>
</comment>
<dbReference type="RefSeq" id="WP_025701322.1">
    <property type="nucleotide sequence ID" value="NZ_JAUSUY010000016.1"/>
</dbReference>
<keyword evidence="2" id="KW-0489">Methyltransferase</keyword>
<evidence type="ECO:0000256" key="2">
    <source>
        <dbReference type="ARBA" id="ARBA00022603"/>
    </source>
</evidence>
<reference evidence="5 6" key="1">
    <citation type="submission" date="2023-07" db="EMBL/GenBank/DDBJ databases">
        <title>Genomic Encyclopedia of Type Strains, Phase IV (KMG-IV): sequencing the most valuable type-strain genomes for metagenomic binning, comparative biology and taxonomic classification.</title>
        <authorList>
            <person name="Goeker M."/>
        </authorList>
    </citation>
    <scope>NUCLEOTIDE SEQUENCE [LARGE SCALE GENOMIC DNA]</scope>
    <source>
        <strain evidence="5 6">T98</strain>
    </source>
</reference>
<gene>
    <name evidence="5" type="ORF">J2Z22_003591</name>
</gene>
<dbReference type="Gene3D" id="3.40.50.150">
    <property type="entry name" value="Vaccinia Virus protein VP39"/>
    <property type="match status" value="1"/>
</dbReference>
<dbReference type="PANTHER" id="PTHR44942:SF4">
    <property type="entry name" value="METHYLTRANSFERASE TYPE 11 DOMAIN-CONTAINING PROTEIN"/>
    <property type="match status" value="1"/>
</dbReference>
<keyword evidence="3" id="KW-0808">Transferase</keyword>
<keyword evidence="6" id="KW-1185">Reference proteome</keyword>
<dbReference type="InterPro" id="IPR013216">
    <property type="entry name" value="Methyltransf_11"/>
</dbReference>
<protein>
    <submittedName>
        <fullName evidence="5">Ubiquinone/menaquinone biosynthesis C-methylase UbiE</fullName>
    </submittedName>
</protein>
<dbReference type="EMBL" id="JAUSUY010000016">
    <property type="protein sequence ID" value="MDT3428001.1"/>
    <property type="molecule type" value="Genomic_DNA"/>
</dbReference>
<evidence type="ECO:0000256" key="1">
    <source>
        <dbReference type="ARBA" id="ARBA00008361"/>
    </source>
</evidence>